<feature type="compositionally biased region" description="Gly residues" evidence="1">
    <location>
        <begin position="268"/>
        <end position="284"/>
    </location>
</feature>
<evidence type="ECO:0000313" key="2">
    <source>
        <dbReference type="EMBL" id="KAF2398459.1"/>
    </source>
</evidence>
<dbReference type="AlphaFoldDB" id="A0A6G1HRJ2"/>
<dbReference type="EMBL" id="ML996700">
    <property type="protein sequence ID" value="KAF2398459.1"/>
    <property type="molecule type" value="Genomic_DNA"/>
</dbReference>
<reference evidence="2" key="1">
    <citation type="journal article" date="2020" name="Stud. Mycol.">
        <title>101 Dothideomycetes genomes: a test case for predicting lifestyles and emergence of pathogens.</title>
        <authorList>
            <person name="Haridas S."/>
            <person name="Albert R."/>
            <person name="Binder M."/>
            <person name="Bloem J."/>
            <person name="Labutti K."/>
            <person name="Salamov A."/>
            <person name="Andreopoulos B."/>
            <person name="Baker S."/>
            <person name="Barry K."/>
            <person name="Bills G."/>
            <person name="Bluhm B."/>
            <person name="Cannon C."/>
            <person name="Castanera R."/>
            <person name="Culley D."/>
            <person name="Daum C."/>
            <person name="Ezra D."/>
            <person name="Gonzalez J."/>
            <person name="Henrissat B."/>
            <person name="Kuo A."/>
            <person name="Liang C."/>
            <person name="Lipzen A."/>
            <person name="Lutzoni F."/>
            <person name="Magnuson J."/>
            <person name="Mondo S."/>
            <person name="Nolan M."/>
            <person name="Ohm R."/>
            <person name="Pangilinan J."/>
            <person name="Park H.-J."/>
            <person name="Ramirez L."/>
            <person name="Alfaro M."/>
            <person name="Sun H."/>
            <person name="Tritt A."/>
            <person name="Yoshinaga Y."/>
            <person name="Zwiers L.-H."/>
            <person name="Turgeon B."/>
            <person name="Goodwin S."/>
            <person name="Spatafora J."/>
            <person name="Crous P."/>
            <person name="Grigoriev I."/>
        </authorList>
    </citation>
    <scope>NUCLEOTIDE SEQUENCE</scope>
    <source>
        <strain evidence="2">CBS 262.69</strain>
    </source>
</reference>
<gene>
    <name evidence="2" type="ORF">EJ06DRAFT_109217</name>
</gene>
<name>A0A6G1HRJ2_9PEZI</name>
<feature type="region of interest" description="Disordered" evidence="1">
    <location>
        <begin position="252"/>
        <end position="302"/>
    </location>
</feature>
<evidence type="ECO:0000256" key="1">
    <source>
        <dbReference type="SAM" id="MobiDB-lite"/>
    </source>
</evidence>
<dbReference type="Proteomes" id="UP000799640">
    <property type="component" value="Unassembled WGS sequence"/>
</dbReference>
<sequence>MPVMDGLDLDMAMCSCSEGLPEGTRASLKSRAASSRDFSRGVSAGVCMTSFCECSGRIIYHSRVKVLAEGRSIGRTSCIHSGDPLDSLLFFVNHSLHFTPTGGQRSCTAVCPARLTRSAHPHRRVPVIGHVGQRRSGMQSHLKSKRSSATQAATTNISDQRRPPQQQPNRTICPDHMCATQALVFSSGFQTPPPPPNFNSPSALLHFASQSPRRPRGELALNLGSGAPSPLAPTAPGLAPPLALAANAASAGNRPGARCDWRAEMESNGGGKAGGAARCDGGGPEGRRRSRRERGGVGAYGS</sequence>
<accession>A0A6G1HRJ2</accession>
<protein>
    <submittedName>
        <fullName evidence="2">Uncharacterized protein</fullName>
    </submittedName>
</protein>
<proteinExistence type="predicted"/>
<feature type="region of interest" description="Disordered" evidence="1">
    <location>
        <begin position="132"/>
        <end position="172"/>
    </location>
</feature>
<organism evidence="2 3">
    <name type="scientific">Trichodelitschia bisporula</name>
    <dbReference type="NCBI Taxonomy" id="703511"/>
    <lineage>
        <taxon>Eukaryota</taxon>
        <taxon>Fungi</taxon>
        <taxon>Dikarya</taxon>
        <taxon>Ascomycota</taxon>
        <taxon>Pezizomycotina</taxon>
        <taxon>Dothideomycetes</taxon>
        <taxon>Dothideomycetes incertae sedis</taxon>
        <taxon>Phaeotrichales</taxon>
        <taxon>Phaeotrichaceae</taxon>
        <taxon>Trichodelitschia</taxon>
    </lineage>
</organism>
<feature type="compositionally biased region" description="Polar residues" evidence="1">
    <location>
        <begin position="136"/>
        <end position="158"/>
    </location>
</feature>
<keyword evidence="3" id="KW-1185">Reference proteome</keyword>
<evidence type="ECO:0000313" key="3">
    <source>
        <dbReference type="Proteomes" id="UP000799640"/>
    </source>
</evidence>